<sequence length="451" mass="47683">MGSAADLSKGTMSRRCFSKSLALDVESAAAAEGSLSATEASTDGHRTGKQPRHVAFLLERGLKETETEEVPRATLSKRRGSAGARSIEDQCSWSGRAEADALRQRALQCGDDLVRVASGLGYEVVAHTPTAFLKRGMTEKTTVPSAVAQSEKQGGTGFTVARSATACVSTDAVSLSSTPAAETTVTFSAPLGSGGSPVLPWRGELDSSSSSRSSSPGTEDQVGMVPVLSPMLQGNESGQHHLPTNASLREVEVQAPRTNGAYAGVYRYPASISSWNTSQDNMPSSGVDGNDVRTSPRRSSRTSFGAEHTNDSSNPLVSATASSTRVVQWTPTRGHPSPARGSPASHRALTPRTVFPTRNHPVTASLMVPVQQSDAFAFRLSIMDVTSSRTTTNVNTSVSTEHLNGHEFSNVGSSQNTNNRFFTSSADVLNTPAVRMTEDEDWPRAAGRLIQ</sequence>
<dbReference type="Proteomes" id="UP000419144">
    <property type="component" value="Unassembled WGS sequence"/>
</dbReference>
<dbReference type="EMBL" id="BLBS01000041">
    <property type="protein sequence ID" value="GET90381.1"/>
    <property type="molecule type" value="Genomic_DNA"/>
</dbReference>
<dbReference type="VEuPathDB" id="TriTrypDB:LtaPh_2910800"/>
<feature type="region of interest" description="Disordered" evidence="1">
    <location>
        <begin position="186"/>
        <end position="223"/>
    </location>
</feature>
<name>A0A640KM95_LEITA</name>
<evidence type="ECO:0000313" key="2">
    <source>
        <dbReference type="EMBL" id="GET90381.1"/>
    </source>
</evidence>
<accession>A0A640KM95</accession>
<feature type="region of interest" description="Disordered" evidence="1">
    <location>
        <begin position="32"/>
        <end position="51"/>
    </location>
</feature>
<feature type="compositionally biased region" description="Low complexity" evidence="1">
    <location>
        <begin position="32"/>
        <end position="41"/>
    </location>
</feature>
<gene>
    <name evidence="2" type="ORF">LtaPh_2910800</name>
</gene>
<reference evidence="2" key="1">
    <citation type="submission" date="2019-11" db="EMBL/GenBank/DDBJ databases">
        <title>Leishmania tarentolae CDS.</title>
        <authorList>
            <person name="Goto Y."/>
            <person name="Yamagishi J."/>
        </authorList>
    </citation>
    <scope>NUCLEOTIDE SEQUENCE [LARGE SCALE GENOMIC DNA]</scope>
    <source>
        <strain evidence="2">Parrot Tar II</strain>
    </source>
</reference>
<dbReference type="AlphaFoldDB" id="A0A640KM95"/>
<evidence type="ECO:0000313" key="3">
    <source>
        <dbReference type="Proteomes" id="UP000419144"/>
    </source>
</evidence>
<feature type="compositionally biased region" description="Polar residues" evidence="1">
    <location>
        <begin position="311"/>
        <end position="331"/>
    </location>
</feature>
<organism evidence="2 3">
    <name type="scientific">Leishmania tarentolae</name>
    <name type="common">Sauroleishmania tarentolae</name>
    <dbReference type="NCBI Taxonomy" id="5689"/>
    <lineage>
        <taxon>Eukaryota</taxon>
        <taxon>Discoba</taxon>
        <taxon>Euglenozoa</taxon>
        <taxon>Kinetoplastea</taxon>
        <taxon>Metakinetoplastina</taxon>
        <taxon>Trypanosomatida</taxon>
        <taxon>Trypanosomatidae</taxon>
        <taxon>Leishmaniinae</taxon>
        <taxon>Leishmania</taxon>
        <taxon>lizard Leishmania</taxon>
    </lineage>
</organism>
<comment type="caution">
    <text evidence="2">The sequence shown here is derived from an EMBL/GenBank/DDBJ whole genome shotgun (WGS) entry which is preliminary data.</text>
</comment>
<feature type="region of interest" description="Disordered" evidence="1">
    <location>
        <begin position="276"/>
        <end position="348"/>
    </location>
</feature>
<evidence type="ECO:0000256" key="1">
    <source>
        <dbReference type="SAM" id="MobiDB-lite"/>
    </source>
</evidence>
<protein>
    <submittedName>
        <fullName evidence="2">Uncharacterized protein</fullName>
    </submittedName>
</protein>
<keyword evidence="3" id="KW-1185">Reference proteome</keyword>
<dbReference type="OrthoDB" id="273591at2759"/>
<proteinExistence type="predicted"/>